<evidence type="ECO:0000259" key="2">
    <source>
        <dbReference type="Pfam" id="PF13840"/>
    </source>
</evidence>
<dbReference type="Gene3D" id="3.30.2130.10">
    <property type="entry name" value="VC0802-like"/>
    <property type="match status" value="1"/>
</dbReference>
<dbReference type="InterPro" id="IPR027795">
    <property type="entry name" value="CASTOR_ACT_dom"/>
</dbReference>
<keyword evidence="1" id="KW-0472">Membrane</keyword>
<proteinExistence type="predicted"/>
<keyword evidence="1" id="KW-1133">Transmembrane helix</keyword>
<dbReference type="SUPFAM" id="SSF55021">
    <property type="entry name" value="ACT-like"/>
    <property type="match status" value="1"/>
</dbReference>
<feature type="transmembrane region" description="Helical" evidence="1">
    <location>
        <begin position="86"/>
        <end position="113"/>
    </location>
</feature>
<organism evidence="3 4">
    <name type="scientific">Sphaerisporangium flaviroseum</name>
    <dbReference type="NCBI Taxonomy" id="509199"/>
    <lineage>
        <taxon>Bacteria</taxon>
        <taxon>Bacillati</taxon>
        <taxon>Actinomycetota</taxon>
        <taxon>Actinomycetes</taxon>
        <taxon>Streptosporangiales</taxon>
        <taxon>Streptosporangiaceae</taxon>
        <taxon>Sphaerisporangium</taxon>
    </lineage>
</organism>
<dbReference type="Pfam" id="PF13840">
    <property type="entry name" value="ACT_7"/>
    <property type="match status" value="1"/>
</dbReference>
<dbReference type="Proteomes" id="UP001500888">
    <property type="component" value="Unassembled WGS sequence"/>
</dbReference>
<reference evidence="4" key="1">
    <citation type="journal article" date="2019" name="Int. J. Syst. Evol. Microbiol.">
        <title>The Global Catalogue of Microorganisms (GCM) 10K type strain sequencing project: providing services to taxonomists for standard genome sequencing and annotation.</title>
        <authorList>
            <consortium name="The Broad Institute Genomics Platform"/>
            <consortium name="The Broad Institute Genome Sequencing Center for Infectious Disease"/>
            <person name="Wu L."/>
            <person name="Ma J."/>
        </authorList>
    </citation>
    <scope>NUCLEOTIDE SEQUENCE [LARGE SCALE GENOMIC DNA]</scope>
    <source>
        <strain evidence="4">JCM 16908</strain>
    </source>
</reference>
<dbReference type="EMBL" id="BAAAZR010000028">
    <property type="protein sequence ID" value="GAA3830881.1"/>
    <property type="molecule type" value="Genomic_DNA"/>
</dbReference>
<name>A0ABP7J0H1_9ACTN</name>
<evidence type="ECO:0000256" key="1">
    <source>
        <dbReference type="SAM" id="Phobius"/>
    </source>
</evidence>
<comment type="caution">
    <text evidence="3">The sequence shown here is derived from an EMBL/GenBank/DDBJ whole genome shotgun (WGS) entry which is preliminary data.</text>
</comment>
<keyword evidence="1" id="KW-0812">Transmembrane</keyword>
<evidence type="ECO:0000313" key="4">
    <source>
        <dbReference type="Proteomes" id="UP001500888"/>
    </source>
</evidence>
<protein>
    <recommendedName>
        <fullName evidence="2">CASTOR ACT domain-containing protein</fullName>
    </recommendedName>
</protein>
<evidence type="ECO:0000313" key="3">
    <source>
        <dbReference type="EMBL" id="GAA3830881.1"/>
    </source>
</evidence>
<sequence>MSVDDVINTSSYSMLTSKYWMCQEKEPAGPSPRTGHDVFFGMIDDPDERTLIFASEQEPEGFPGDGYGPLTAFRIRTSRPFAAPGFLAALCAAIAATESSVLVMSTFTFDYIFVRQERSELAREALEGRGLRVESP</sequence>
<feature type="domain" description="CASTOR ACT" evidence="2">
    <location>
        <begin position="80"/>
        <end position="127"/>
    </location>
</feature>
<gene>
    <name evidence="3" type="ORF">GCM10022226_59710</name>
</gene>
<accession>A0ABP7J0H1</accession>
<dbReference type="InterPro" id="IPR045865">
    <property type="entry name" value="ACT-like_dom_sf"/>
</dbReference>
<keyword evidence="4" id="KW-1185">Reference proteome</keyword>